<comment type="caution">
    <text evidence="1">The sequence shown here is derived from an EMBL/GenBank/DDBJ whole genome shotgun (WGS) entry which is preliminary data.</text>
</comment>
<dbReference type="Proteomes" id="UP000719267">
    <property type="component" value="Unassembled WGS sequence"/>
</dbReference>
<evidence type="ECO:0000313" key="1">
    <source>
        <dbReference type="EMBL" id="MBW2961271.1"/>
    </source>
</evidence>
<proteinExistence type="predicted"/>
<gene>
    <name evidence="1" type="ORF">KW502_05615</name>
</gene>
<dbReference type="EMBL" id="JAHWDF010000004">
    <property type="protein sequence ID" value="MBW2961271.1"/>
    <property type="molecule type" value="Genomic_DNA"/>
</dbReference>
<evidence type="ECO:0008006" key="3">
    <source>
        <dbReference type="Google" id="ProtNLM"/>
    </source>
</evidence>
<organism evidence="1 2">
    <name type="scientific">Mesonia aestuariivivens</name>
    <dbReference type="NCBI Taxonomy" id="2796128"/>
    <lineage>
        <taxon>Bacteria</taxon>
        <taxon>Pseudomonadati</taxon>
        <taxon>Bacteroidota</taxon>
        <taxon>Flavobacteriia</taxon>
        <taxon>Flavobacteriales</taxon>
        <taxon>Flavobacteriaceae</taxon>
        <taxon>Mesonia</taxon>
    </lineage>
</organism>
<evidence type="ECO:0000313" key="2">
    <source>
        <dbReference type="Proteomes" id="UP000719267"/>
    </source>
</evidence>
<sequence length="94" mass="11243">MIVVILGLVSFGIALIYGWVKFFNWIWPKQKKQTATPTPPSNPYIDAHKRRQQNDKYYEDYLNWMDKTGADLPMDKVKSKEEIEFEKKYKQAQR</sequence>
<name>A0ABS6W178_9FLAO</name>
<keyword evidence="2" id="KW-1185">Reference proteome</keyword>
<protein>
    <recommendedName>
        <fullName evidence="3">DUF4834 family protein</fullName>
    </recommendedName>
</protein>
<accession>A0ABS6W178</accession>
<dbReference type="RefSeq" id="WP_219039551.1">
    <property type="nucleotide sequence ID" value="NZ_JAHWDF010000004.1"/>
</dbReference>
<reference evidence="1 2" key="1">
    <citation type="submission" date="2021-07" db="EMBL/GenBank/DDBJ databases">
        <title>Mesonia aestuariivivens sp. nov., isolated from a tidal flat.</title>
        <authorList>
            <person name="Kim Y.-O."/>
            <person name="Yoon J.-H."/>
        </authorList>
    </citation>
    <scope>NUCLEOTIDE SEQUENCE [LARGE SCALE GENOMIC DNA]</scope>
    <source>
        <strain evidence="1 2">JHPTF-M18</strain>
    </source>
</reference>